<evidence type="ECO:0000256" key="4">
    <source>
        <dbReference type="ARBA" id="ARBA00022475"/>
    </source>
</evidence>
<evidence type="ECO:0000256" key="1">
    <source>
        <dbReference type="ARBA" id="ARBA00004162"/>
    </source>
</evidence>
<keyword evidence="6" id="KW-0653">Protein transport</keyword>
<reference evidence="11" key="2">
    <citation type="journal article" date="2021" name="PeerJ">
        <title>Extensive microbial diversity within the chicken gut microbiome revealed by metagenomics and culture.</title>
        <authorList>
            <person name="Gilroy R."/>
            <person name="Ravi A."/>
            <person name="Getino M."/>
            <person name="Pursley I."/>
            <person name="Horton D.L."/>
            <person name="Alikhan N.F."/>
            <person name="Baker D."/>
            <person name="Gharbi K."/>
            <person name="Hall N."/>
            <person name="Watson M."/>
            <person name="Adriaenssens E.M."/>
            <person name="Foster-Nyarko E."/>
            <person name="Jarju S."/>
            <person name="Secka A."/>
            <person name="Antonio M."/>
            <person name="Oren A."/>
            <person name="Chaudhuri R.R."/>
            <person name="La Ragione R."/>
            <person name="Hildebrand F."/>
            <person name="Pallen M.J."/>
        </authorList>
    </citation>
    <scope>NUCLEOTIDE SEQUENCE</scope>
    <source>
        <strain evidence="11">ChiHile30-977</strain>
    </source>
</reference>
<protein>
    <submittedName>
        <fullName evidence="11">Preprotein translocase subunit YajC</fullName>
    </submittedName>
</protein>
<evidence type="ECO:0000256" key="5">
    <source>
        <dbReference type="ARBA" id="ARBA00022692"/>
    </source>
</evidence>
<evidence type="ECO:0000256" key="2">
    <source>
        <dbReference type="ARBA" id="ARBA00006742"/>
    </source>
</evidence>
<comment type="subcellular location">
    <subcellularLocation>
        <location evidence="1">Cell membrane</location>
        <topology evidence="1">Single-pass membrane protein</topology>
    </subcellularLocation>
</comment>
<evidence type="ECO:0000256" key="8">
    <source>
        <dbReference type="ARBA" id="ARBA00023010"/>
    </source>
</evidence>
<dbReference type="GO" id="GO:0015031">
    <property type="term" value="P:protein transport"/>
    <property type="evidence" value="ECO:0007669"/>
    <property type="project" value="UniProtKB-KW"/>
</dbReference>
<keyword evidence="4" id="KW-1003">Cell membrane</keyword>
<keyword evidence="9 10" id="KW-0472">Membrane</keyword>
<evidence type="ECO:0000313" key="11">
    <source>
        <dbReference type="EMBL" id="HIQ63119.1"/>
    </source>
</evidence>
<comment type="caution">
    <text evidence="11">The sequence shown here is derived from an EMBL/GenBank/DDBJ whole genome shotgun (WGS) entry which is preliminary data.</text>
</comment>
<evidence type="ECO:0000256" key="7">
    <source>
        <dbReference type="ARBA" id="ARBA00022989"/>
    </source>
</evidence>
<dbReference type="Pfam" id="PF02699">
    <property type="entry name" value="YajC"/>
    <property type="match status" value="1"/>
</dbReference>
<keyword evidence="8" id="KW-0811">Translocation</keyword>
<evidence type="ECO:0000256" key="10">
    <source>
        <dbReference type="SAM" id="Phobius"/>
    </source>
</evidence>
<evidence type="ECO:0000256" key="6">
    <source>
        <dbReference type="ARBA" id="ARBA00022927"/>
    </source>
</evidence>
<evidence type="ECO:0000313" key="12">
    <source>
        <dbReference type="Proteomes" id="UP000886819"/>
    </source>
</evidence>
<name>A0A9D0YW18_9FIRM</name>
<evidence type="ECO:0000256" key="9">
    <source>
        <dbReference type="ARBA" id="ARBA00023136"/>
    </source>
</evidence>
<reference evidence="11" key="1">
    <citation type="submission" date="2020-10" db="EMBL/GenBank/DDBJ databases">
        <authorList>
            <person name="Gilroy R."/>
        </authorList>
    </citation>
    <scope>NUCLEOTIDE SEQUENCE</scope>
    <source>
        <strain evidence="11">ChiHile30-977</strain>
    </source>
</reference>
<keyword evidence="7 10" id="KW-1133">Transmembrane helix</keyword>
<organism evidence="11 12">
    <name type="scientific">Candidatus Avichristensenella intestinipullorum</name>
    <dbReference type="NCBI Taxonomy" id="2840693"/>
    <lineage>
        <taxon>Bacteria</taxon>
        <taxon>Bacillati</taxon>
        <taxon>Bacillota</taxon>
        <taxon>Clostridia</taxon>
        <taxon>Candidatus Avichristensenella</taxon>
    </lineage>
</organism>
<accession>A0A9D0YW18</accession>
<dbReference type="EMBL" id="DVFI01000091">
    <property type="protein sequence ID" value="HIQ63119.1"/>
    <property type="molecule type" value="Genomic_DNA"/>
</dbReference>
<dbReference type="GO" id="GO:0005886">
    <property type="term" value="C:plasma membrane"/>
    <property type="evidence" value="ECO:0007669"/>
    <property type="project" value="UniProtKB-SubCell"/>
</dbReference>
<gene>
    <name evidence="11" type="primary">yajC</name>
    <name evidence="11" type="ORF">IAA66_05970</name>
</gene>
<dbReference type="AlphaFoldDB" id="A0A9D0YW18"/>
<dbReference type="PANTHER" id="PTHR33909">
    <property type="entry name" value="SEC TRANSLOCON ACCESSORY COMPLEX SUBUNIT YAJC"/>
    <property type="match status" value="1"/>
</dbReference>
<dbReference type="PRINTS" id="PR01853">
    <property type="entry name" value="YAJCTRNLCASE"/>
</dbReference>
<dbReference type="PANTHER" id="PTHR33909:SF1">
    <property type="entry name" value="SEC TRANSLOCON ACCESSORY COMPLEX SUBUNIT YAJC"/>
    <property type="match status" value="1"/>
</dbReference>
<proteinExistence type="inferred from homology"/>
<keyword evidence="3" id="KW-0813">Transport</keyword>
<dbReference type="SMART" id="SM01323">
    <property type="entry name" value="YajC"/>
    <property type="match status" value="1"/>
</dbReference>
<comment type="similarity">
    <text evidence="2">Belongs to the YajC family.</text>
</comment>
<feature type="transmembrane region" description="Helical" evidence="10">
    <location>
        <begin position="6"/>
        <end position="28"/>
    </location>
</feature>
<dbReference type="Proteomes" id="UP000886819">
    <property type="component" value="Unassembled WGS sequence"/>
</dbReference>
<keyword evidence="5 10" id="KW-0812">Transmembrane</keyword>
<evidence type="ECO:0000256" key="3">
    <source>
        <dbReference type="ARBA" id="ARBA00022448"/>
    </source>
</evidence>
<dbReference type="NCBIfam" id="TIGR00739">
    <property type="entry name" value="yajC"/>
    <property type="match status" value="1"/>
</dbReference>
<dbReference type="InterPro" id="IPR003849">
    <property type="entry name" value="Preprotein_translocase_YajC"/>
</dbReference>
<sequence length="104" mass="11346">MSTGATVLSTVISFLPMVLIIVVFYFLLIRPQRKKDKKVKEMLAALKVGDRVTTIGGIHGTIMGIKDDTITLGVGAEKTKLVFARWAIRNVDEVSIANDGETLV</sequence>